<dbReference type="InterPro" id="IPR006439">
    <property type="entry name" value="HAD-SF_hydro_IA"/>
</dbReference>
<dbReference type="Pfam" id="PF00702">
    <property type="entry name" value="Hydrolase"/>
    <property type="match status" value="1"/>
</dbReference>
<dbReference type="NCBIfam" id="TIGR01549">
    <property type="entry name" value="HAD-SF-IA-v1"/>
    <property type="match status" value="1"/>
</dbReference>
<dbReference type="InterPro" id="IPR023214">
    <property type="entry name" value="HAD_sf"/>
</dbReference>
<keyword evidence="2" id="KW-1185">Reference proteome</keyword>
<dbReference type="CDD" id="cd02603">
    <property type="entry name" value="HAD_sEH-N_like"/>
    <property type="match status" value="1"/>
</dbReference>
<evidence type="ECO:0008006" key="3">
    <source>
        <dbReference type="Google" id="ProtNLM"/>
    </source>
</evidence>
<dbReference type="Gene3D" id="3.40.50.1000">
    <property type="entry name" value="HAD superfamily/HAD-like"/>
    <property type="match status" value="1"/>
</dbReference>
<protein>
    <recommendedName>
        <fullName evidence="3">Hydrolase of the HAD superfamily</fullName>
    </recommendedName>
</protein>
<organism evidence="1 2">
    <name type="scientific">Boudabousia tangfeifanii</name>
    <dbReference type="NCBI Taxonomy" id="1912795"/>
    <lineage>
        <taxon>Bacteria</taxon>
        <taxon>Bacillati</taxon>
        <taxon>Actinomycetota</taxon>
        <taxon>Actinomycetes</taxon>
        <taxon>Actinomycetales</taxon>
        <taxon>Actinomycetaceae</taxon>
        <taxon>Boudabousia</taxon>
    </lineage>
</organism>
<dbReference type="OrthoDB" id="9797415at2"/>
<dbReference type="PANTHER" id="PTHR43611">
    <property type="entry name" value="ALPHA-D-GLUCOSE 1-PHOSPHATE PHOSPHATASE"/>
    <property type="match status" value="1"/>
</dbReference>
<dbReference type="STRING" id="1912795.BK816_02330"/>
<dbReference type="PRINTS" id="PR00413">
    <property type="entry name" value="HADHALOGNASE"/>
</dbReference>
<dbReference type="Gene3D" id="1.10.150.240">
    <property type="entry name" value="Putative phosphatase, domain 2"/>
    <property type="match status" value="1"/>
</dbReference>
<dbReference type="RefSeq" id="WP_071163746.1">
    <property type="nucleotide sequence ID" value="NZ_CP017812.1"/>
</dbReference>
<dbReference type="KEGG" id="avu:BK816_02330"/>
<proteinExistence type="predicted"/>
<dbReference type="EMBL" id="CP017812">
    <property type="protein sequence ID" value="AOZ72280.1"/>
    <property type="molecule type" value="Genomic_DNA"/>
</dbReference>
<reference evidence="1 2" key="1">
    <citation type="submission" date="2016-10" db="EMBL/GenBank/DDBJ databases">
        <title>Actinomyces aegypiusis sp. nov., isolated from the Aegypius monachus in Qinghai Tibet Plateau China.</title>
        <authorList>
            <person name="Wang Y."/>
        </authorList>
    </citation>
    <scope>NUCLEOTIDE SEQUENCE [LARGE SCALE GENOMIC DNA]</scope>
    <source>
        <strain evidence="1 2">VUL4_3</strain>
    </source>
</reference>
<dbReference type="AlphaFoldDB" id="A0A1D9MJC4"/>
<dbReference type="InterPro" id="IPR036412">
    <property type="entry name" value="HAD-like_sf"/>
</dbReference>
<evidence type="ECO:0000313" key="2">
    <source>
        <dbReference type="Proteomes" id="UP000176288"/>
    </source>
</evidence>
<evidence type="ECO:0000313" key="1">
    <source>
        <dbReference type="EMBL" id="AOZ72280.1"/>
    </source>
</evidence>
<dbReference type="SFLD" id="SFLDG01129">
    <property type="entry name" value="C1.5:_HAD__Beta-PGM__Phosphata"/>
    <property type="match status" value="1"/>
</dbReference>
<dbReference type="SFLD" id="SFLDS00003">
    <property type="entry name" value="Haloacid_Dehalogenase"/>
    <property type="match status" value="1"/>
</dbReference>
<gene>
    <name evidence="1" type="ORF">BK816_02330</name>
</gene>
<accession>A0A1D9MJC4</accession>
<dbReference type="PANTHER" id="PTHR43611:SF3">
    <property type="entry name" value="FLAVIN MONONUCLEOTIDE HYDROLASE 1, CHLOROPLATIC"/>
    <property type="match status" value="1"/>
</dbReference>
<name>A0A1D9MJC4_9ACTO</name>
<dbReference type="InterPro" id="IPR023198">
    <property type="entry name" value="PGP-like_dom2"/>
</dbReference>
<sequence length="231" mass="26521">MCAPSPIFGLIRLGRKLLKANLIVKFRVMKAVVFDMYGVLYRHAAPEVMHWIIGQSGAYIQGVSAQQFLTAWAHDRHSIDAGLVSLEDYWAQMNELCNVDFDWKTFIDLEAKYFGSTDHEMLDFAREIKARGYRIGILSNIPEYMNRAVYDHLEWFSEFDVVIRSCEHGLAKPDLEIYQLTAQQLGIEPQNILFLDDNEANITGAKKAGMIAHLHHDLEETRRIVDDFLAD</sequence>
<dbReference type="Proteomes" id="UP000176288">
    <property type="component" value="Chromosome"/>
</dbReference>
<dbReference type="NCBIfam" id="TIGR01509">
    <property type="entry name" value="HAD-SF-IA-v3"/>
    <property type="match status" value="1"/>
</dbReference>
<dbReference type="SUPFAM" id="SSF56784">
    <property type="entry name" value="HAD-like"/>
    <property type="match status" value="1"/>
</dbReference>